<name>A0A6A1UWH6_9ROSI</name>
<evidence type="ECO:0000256" key="4">
    <source>
        <dbReference type="ARBA" id="ARBA00023127"/>
    </source>
</evidence>
<dbReference type="GO" id="GO:0051301">
    <property type="term" value="P:cell division"/>
    <property type="evidence" value="ECO:0007669"/>
    <property type="project" value="UniProtKB-KW"/>
</dbReference>
<dbReference type="InterPro" id="IPR036915">
    <property type="entry name" value="Cyclin-like_sf"/>
</dbReference>
<reference evidence="9 10" key="1">
    <citation type="journal article" date="2019" name="Plant Biotechnol. J.">
        <title>The red bayberry genome and genetic basis of sex determination.</title>
        <authorList>
            <person name="Jia H.M."/>
            <person name="Jia H.J."/>
            <person name="Cai Q.L."/>
            <person name="Wang Y."/>
            <person name="Zhao H.B."/>
            <person name="Yang W.F."/>
            <person name="Wang G.Y."/>
            <person name="Li Y.H."/>
            <person name="Zhan D.L."/>
            <person name="Shen Y.T."/>
            <person name="Niu Q.F."/>
            <person name="Chang L."/>
            <person name="Qiu J."/>
            <person name="Zhao L."/>
            <person name="Xie H.B."/>
            <person name="Fu W.Y."/>
            <person name="Jin J."/>
            <person name="Li X.W."/>
            <person name="Jiao Y."/>
            <person name="Zhou C.C."/>
            <person name="Tu T."/>
            <person name="Chai C.Y."/>
            <person name="Gao J.L."/>
            <person name="Fan L.J."/>
            <person name="van de Weg E."/>
            <person name="Wang J.Y."/>
            <person name="Gao Z.S."/>
        </authorList>
    </citation>
    <scope>NUCLEOTIDE SEQUENCE [LARGE SCALE GENOMIC DNA]</scope>
    <source>
        <tissue evidence="9">Leaves</tissue>
    </source>
</reference>
<organism evidence="9 10">
    <name type="scientific">Morella rubra</name>
    <name type="common">Chinese bayberry</name>
    <dbReference type="NCBI Taxonomy" id="262757"/>
    <lineage>
        <taxon>Eukaryota</taxon>
        <taxon>Viridiplantae</taxon>
        <taxon>Streptophyta</taxon>
        <taxon>Embryophyta</taxon>
        <taxon>Tracheophyta</taxon>
        <taxon>Spermatophyta</taxon>
        <taxon>Magnoliopsida</taxon>
        <taxon>eudicotyledons</taxon>
        <taxon>Gunneridae</taxon>
        <taxon>Pentapetalae</taxon>
        <taxon>rosids</taxon>
        <taxon>fabids</taxon>
        <taxon>Fagales</taxon>
        <taxon>Myricaceae</taxon>
        <taxon>Morella</taxon>
    </lineage>
</organism>
<dbReference type="SMART" id="SM00385">
    <property type="entry name" value="CYCLIN"/>
    <property type="match status" value="1"/>
</dbReference>
<feature type="domain" description="Cyclin-like" evidence="8">
    <location>
        <begin position="76"/>
        <end position="162"/>
    </location>
</feature>
<evidence type="ECO:0000256" key="3">
    <source>
        <dbReference type="ARBA" id="ARBA00022618"/>
    </source>
</evidence>
<dbReference type="PROSITE" id="PS00292">
    <property type="entry name" value="CYCLINS"/>
    <property type="match status" value="1"/>
</dbReference>
<dbReference type="OrthoDB" id="306099at2759"/>
<proteinExistence type="inferred from homology"/>
<dbReference type="AlphaFoldDB" id="A0A6A1UWH6"/>
<protein>
    <recommendedName>
        <fullName evidence="6">B-like cyclin</fullName>
    </recommendedName>
</protein>
<dbReference type="InterPro" id="IPR039361">
    <property type="entry name" value="Cyclin"/>
</dbReference>
<dbReference type="SUPFAM" id="SSF47954">
    <property type="entry name" value="Cyclin-like"/>
    <property type="match status" value="1"/>
</dbReference>
<keyword evidence="4 7" id="KW-0195">Cyclin</keyword>
<evidence type="ECO:0000256" key="1">
    <source>
        <dbReference type="ARBA" id="ARBA00009065"/>
    </source>
</evidence>
<keyword evidence="10" id="KW-1185">Reference proteome</keyword>
<evidence type="ECO:0000256" key="7">
    <source>
        <dbReference type="RuleBase" id="RU000383"/>
    </source>
</evidence>
<evidence type="ECO:0000313" key="9">
    <source>
        <dbReference type="EMBL" id="KAB1204037.1"/>
    </source>
</evidence>
<comment type="similarity">
    <text evidence="1">Belongs to the cyclin family. Cyclin D subfamily.</text>
</comment>
<keyword evidence="5" id="KW-0131">Cell cycle</keyword>
<keyword evidence="3" id="KW-0132">Cell division</keyword>
<comment type="subunit">
    <text evidence="2">Interacts with the CDC2 protein kinase to form a serine/threonine kinase holoenzyme complex also known as maturation promoting factor (MPF). The cyclin subunit imparts substrate specificity to the complex.</text>
</comment>
<dbReference type="InterPro" id="IPR006671">
    <property type="entry name" value="Cyclin_N"/>
</dbReference>
<accession>A0A6A1UWH6</accession>
<dbReference type="CDD" id="cd20543">
    <property type="entry name" value="CYCLIN_AtCycD-like_rpt1"/>
    <property type="match status" value="1"/>
</dbReference>
<gene>
    <name evidence="9" type="ORF">CJ030_MR8G002842</name>
</gene>
<sequence>MDNSLSLSSLLCQESNSGFDEELVEEDTFINFKDYDGHVDENMEMLFEREICDGFKRNESFVFGNWVKCARSEAITWILKTRAAFGFRFQTVYLSMTYFDRFLSRRSIDSEKLWAIRLLSVACLSLAAKMEELKVPLLPEFLLDDYNFDSKVIQRMELLVLSTLEWRMSSITPFDFLYFFIAKLCEKSPPCNMVPRTVEIILAIVREVNLVGHRPSAIAAASVLLALDDRLTGRALELKMNSISQIPLLEIDDAFSCYNILRRSDMENLEIPEIIDTPELSPTQLMPIDVLENSSVTSAVSSKRRRLTFSNSDPSRGTPDKLC</sequence>
<dbReference type="FunFam" id="1.10.472.10:FF:000069">
    <property type="entry name" value="Cyclin-D5-1"/>
    <property type="match status" value="1"/>
</dbReference>
<dbReference type="Pfam" id="PF00134">
    <property type="entry name" value="Cyclin_N"/>
    <property type="match status" value="1"/>
</dbReference>
<dbReference type="Proteomes" id="UP000516437">
    <property type="component" value="Chromosome 8"/>
</dbReference>
<evidence type="ECO:0000256" key="2">
    <source>
        <dbReference type="ARBA" id="ARBA00011177"/>
    </source>
</evidence>
<evidence type="ECO:0000256" key="5">
    <source>
        <dbReference type="ARBA" id="ARBA00023306"/>
    </source>
</evidence>
<dbReference type="CDD" id="cd20544">
    <property type="entry name" value="CYCLIN_AtCycD-like_rpt2"/>
    <property type="match status" value="1"/>
</dbReference>
<evidence type="ECO:0000259" key="8">
    <source>
        <dbReference type="SMART" id="SM00385"/>
    </source>
</evidence>
<evidence type="ECO:0000256" key="6">
    <source>
        <dbReference type="ARBA" id="ARBA00032263"/>
    </source>
</evidence>
<dbReference type="Gene3D" id="1.10.472.10">
    <property type="entry name" value="Cyclin-like"/>
    <property type="match status" value="2"/>
</dbReference>
<dbReference type="PANTHER" id="PTHR10177">
    <property type="entry name" value="CYCLINS"/>
    <property type="match status" value="1"/>
</dbReference>
<dbReference type="EMBL" id="RXIC02000026">
    <property type="protein sequence ID" value="KAB1204037.1"/>
    <property type="molecule type" value="Genomic_DNA"/>
</dbReference>
<comment type="caution">
    <text evidence="9">The sequence shown here is derived from an EMBL/GenBank/DDBJ whole genome shotgun (WGS) entry which is preliminary data.</text>
</comment>
<dbReference type="InterPro" id="IPR048258">
    <property type="entry name" value="Cyclins_cyclin-box"/>
</dbReference>
<evidence type="ECO:0000313" key="10">
    <source>
        <dbReference type="Proteomes" id="UP000516437"/>
    </source>
</evidence>
<dbReference type="InterPro" id="IPR013763">
    <property type="entry name" value="Cyclin-like_dom"/>
</dbReference>